<keyword evidence="3" id="KW-1185">Reference proteome</keyword>
<reference evidence="3" key="1">
    <citation type="submission" date="2023-07" db="EMBL/GenBank/DDBJ databases">
        <title>30 novel species of actinomycetes from the DSMZ collection.</title>
        <authorList>
            <person name="Nouioui I."/>
        </authorList>
    </citation>
    <scope>NUCLEOTIDE SEQUENCE [LARGE SCALE GENOMIC DNA]</scope>
    <source>
        <strain evidence="3">DSM 41886</strain>
    </source>
</reference>
<name>A0ABU2S7H2_9ACTN</name>
<sequence length="73" mass="7415">MRSKSIPDVSQLSAWRKSSYSGGDGGDCLEVADAPSGFVPVRDSKNRSGAVLVLPAGGWSGFVAAVRGGAFDG</sequence>
<organism evidence="2 3">
    <name type="scientific">Streptomyces johnsoniae</name>
    <dbReference type="NCBI Taxonomy" id="3075532"/>
    <lineage>
        <taxon>Bacteria</taxon>
        <taxon>Bacillati</taxon>
        <taxon>Actinomycetota</taxon>
        <taxon>Actinomycetes</taxon>
        <taxon>Kitasatosporales</taxon>
        <taxon>Streptomycetaceae</taxon>
        <taxon>Streptomyces</taxon>
    </lineage>
</organism>
<comment type="caution">
    <text evidence="2">The sequence shown here is derived from an EMBL/GenBank/DDBJ whole genome shotgun (WGS) entry which is preliminary data.</text>
</comment>
<gene>
    <name evidence="2" type="ORF">RM779_13490</name>
</gene>
<dbReference type="Proteomes" id="UP001183615">
    <property type="component" value="Unassembled WGS sequence"/>
</dbReference>
<dbReference type="Pfam" id="PF04149">
    <property type="entry name" value="DUF397"/>
    <property type="match status" value="1"/>
</dbReference>
<evidence type="ECO:0000259" key="1">
    <source>
        <dbReference type="Pfam" id="PF04149"/>
    </source>
</evidence>
<evidence type="ECO:0000313" key="2">
    <source>
        <dbReference type="EMBL" id="MDT0443595.1"/>
    </source>
</evidence>
<evidence type="ECO:0000313" key="3">
    <source>
        <dbReference type="Proteomes" id="UP001183615"/>
    </source>
</evidence>
<dbReference type="InterPro" id="IPR007278">
    <property type="entry name" value="DUF397"/>
</dbReference>
<dbReference type="RefSeq" id="WP_311617913.1">
    <property type="nucleotide sequence ID" value="NZ_JAVREV010000006.1"/>
</dbReference>
<accession>A0ABU2S7H2</accession>
<proteinExistence type="predicted"/>
<dbReference type="EMBL" id="JAVREV010000006">
    <property type="protein sequence ID" value="MDT0443595.1"/>
    <property type="molecule type" value="Genomic_DNA"/>
</dbReference>
<protein>
    <submittedName>
        <fullName evidence="2">DUF397 domain-containing protein</fullName>
    </submittedName>
</protein>
<feature type="domain" description="DUF397" evidence="1">
    <location>
        <begin position="14"/>
        <end position="67"/>
    </location>
</feature>